<protein>
    <submittedName>
        <fullName evidence="2">SRPBCC family protein</fullName>
    </submittedName>
</protein>
<dbReference type="Pfam" id="PF10604">
    <property type="entry name" value="Polyketide_cyc2"/>
    <property type="match status" value="1"/>
</dbReference>
<dbReference type="Proteomes" id="UP001501612">
    <property type="component" value="Unassembled WGS sequence"/>
</dbReference>
<dbReference type="Gene3D" id="3.30.530.20">
    <property type="match status" value="1"/>
</dbReference>
<dbReference type="SUPFAM" id="SSF55961">
    <property type="entry name" value="Bet v1-like"/>
    <property type="match status" value="1"/>
</dbReference>
<accession>A0ABP5A6P8</accession>
<reference evidence="3" key="1">
    <citation type="journal article" date="2019" name="Int. J. Syst. Evol. Microbiol.">
        <title>The Global Catalogue of Microorganisms (GCM) 10K type strain sequencing project: providing services to taxonomists for standard genome sequencing and annotation.</title>
        <authorList>
            <consortium name="The Broad Institute Genomics Platform"/>
            <consortium name="The Broad Institute Genome Sequencing Center for Infectious Disease"/>
            <person name="Wu L."/>
            <person name="Ma J."/>
        </authorList>
    </citation>
    <scope>NUCLEOTIDE SEQUENCE [LARGE SCALE GENOMIC DNA]</scope>
    <source>
        <strain evidence="3">JCM 14046</strain>
    </source>
</reference>
<name>A0ABP5A6P8_9ACTN</name>
<dbReference type="InterPro" id="IPR023393">
    <property type="entry name" value="START-like_dom_sf"/>
</dbReference>
<proteinExistence type="predicted"/>
<keyword evidence="3" id="KW-1185">Reference proteome</keyword>
<feature type="region of interest" description="Disordered" evidence="1">
    <location>
        <begin position="32"/>
        <end position="57"/>
    </location>
</feature>
<evidence type="ECO:0000256" key="1">
    <source>
        <dbReference type="SAM" id="MobiDB-lite"/>
    </source>
</evidence>
<evidence type="ECO:0000313" key="3">
    <source>
        <dbReference type="Proteomes" id="UP001501612"/>
    </source>
</evidence>
<comment type="caution">
    <text evidence="2">The sequence shown here is derived from an EMBL/GenBank/DDBJ whole genome shotgun (WGS) entry which is preliminary data.</text>
</comment>
<dbReference type="InterPro" id="IPR019587">
    <property type="entry name" value="Polyketide_cyclase/dehydratase"/>
</dbReference>
<organism evidence="2 3">
    <name type="scientific">Nocardioides lentus</name>
    <dbReference type="NCBI Taxonomy" id="338077"/>
    <lineage>
        <taxon>Bacteria</taxon>
        <taxon>Bacillati</taxon>
        <taxon>Actinomycetota</taxon>
        <taxon>Actinomycetes</taxon>
        <taxon>Propionibacteriales</taxon>
        <taxon>Nocardioidaceae</taxon>
        <taxon>Nocardioides</taxon>
    </lineage>
</organism>
<sequence>MSRRTRTVSGTVVVAADAMAIYRAVADPSQMPRWSSENTGAVVPHPGEPLPEGASFVGTNRRGRARWSTRCVVVAAEPGRRFTFDVGEIGLGRPVLRGPIARWDYAFEPVAGGTRVTETWTDRRRGWSDRVAVGLDRVLTGGRSFADFQRRNIARTLARLKADFEA</sequence>
<dbReference type="RefSeq" id="WP_344002608.1">
    <property type="nucleotide sequence ID" value="NZ_BAAAMY010000001.1"/>
</dbReference>
<dbReference type="CDD" id="cd07812">
    <property type="entry name" value="SRPBCC"/>
    <property type="match status" value="1"/>
</dbReference>
<dbReference type="EMBL" id="BAAAMY010000001">
    <property type="protein sequence ID" value="GAA1905301.1"/>
    <property type="molecule type" value="Genomic_DNA"/>
</dbReference>
<gene>
    <name evidence="2" type="ORF">GCM10009737_02640</name>
</gene>
<evidence type="ECO:0000313" key="2">
    <source>
        <dbReference type="EMBL" id="GAA1905301.1"/>
    </source>
</evidence>